<keyword evidence="3" id="KW-1185">Reference proteome</keyword>
<protein>
    <recommendedName>
        <fullName evidence="1">Carbohydrate esterase 2 N-terminal domain-containing protein</fullName>
    </recommendedName>
</protein>
<dbReference type="AlphaFoldDB" id="A0A229T3N0"/>
<dbReference type="PANTHER" id="PTHR36453">
    <property type="entry name" value="SECRETED PROTEIN-RELATED"/>
    <property type="match status" value="1"/>
</dbReference>
<dbReference type="InterPro" id="IPR012334">
    <property type="entry name" value="Pectin_lyas_fold"/>
</dbReference>
<dbReference type="SMART" id="SM00710">
    <property type="entry name" value="PbH1"/>
    <property type="match status" value="8"/>
</dbReference>
<sequence>MRCQRRVMDFGRLSTAVGAALGAVLLTGVTLTAPAGAASGRTLVAAPDGHGAACSVPHPCSLESASRRLAGEHGDVTVLLRGGTYRLNRTLELPRTAAKVAFRAAPGETPVLTGARRVTGFTPTDPARGIYTASVPRGTDTRQLFVDGVRAERARTALDPAAFTVTATGFSTPDPSFAALTNQKDVEVAQENKWKHMRCPLASITREGTGSALNVQPDCWRNNSTAVINRQFPFNGNGLPKLDGVSWVENAYELLTKPGQWYLDRAAGRLSYIPLPGQDMAKADVELPVLETLVSAEGTPGHLAPADDDTATYRGAWTTSADRALGDFQDGVHVTTTPGASVSYTFTGTGLDVLAETNTDQGAFTAAVDGRPDPRTHTEAGDVRLAQQVVYEVKDLPKGRHTVTLTSRTDRTFLVDAFVVTPDVVRPAHDLTFSGLTFTGTTWTLPSRDGYVDNQAGVQWAAAAPHAPIRPPAALEIRRGRGITVDGSTFRQLGGAGIALEDGTQDARITHTTITDTSAGGVAIGEVDDYYLTDPARMTLGITVADSTITRVGQDYHDAVGIWTGHGRRLTLEHNEIAETPYSGISLGWGWGWASPCELQAKQGLKACRRGTIYSGANRILGNDIHDVMRTLLDGGPIYTLGGQDAAAGSVTAGNWVHTAPHNNNMLYHDEGSSWWDTHDNVVSNETGRWVGMWTPTIHDITIHHNFTDNTVVKNLGTNVVISDTTVVTGGNWPDAAKSVMAAAGPR</sequence>
<proteinExistence type="predicted"/>
<name>A0A229T3N0_9PSEU</name>
<organism evidence="2 3">
    <name type="scientific">Amycolatopsis vastitatis</name>
    <dbReference type="NCBI Taxonomy" id="1905142"/>
    <lineage>
        <taxon>Bacteria</taxon>
        <taxon>Bacillati</taxon>
        <taxon>Actinomycetota</taxon>
        <taxon>Actinomycetes</taxon>
        <taxon>Pseudonocardiales</taxon>
        <taxon>Pseudonocardiaceae</taxon>
        <taxon>Amycolatopsis</taxon>
    </lineage>
</organism>
<dbReference type="InterPro" id="IPR011050">
    <property type="entry name" value="Pectin_lyase_fold/virulence"/>
</dbReference>
<evidence type="ECO:0000313" key="2">
    <source>
        <dbReference type="EMBL" id="OXM65620.1"/>
    </source>
</evidence>
<evidence type="ECO:0000313" key="3">
    <source>
        <dbReference type="Proteomes" id="UP000215199"/>
    </source>
</evidence>
<dbReference type="Pfam" id="PF17996">
    <property type="entry name" value="CE2_N"/>
    <property type="match status" value="1"/>
</dbReference>
<accession>A0A229T3N0</accession>
<comment type="caution">
    <text evidence="2">The sequence shown here is derived from an EMBL/GenBank/DDBJ whole genome shotgun (WGS) entry which is preliminary data.</text>
</comment>
<dbReference type="Gene3D" id="2.60.120.260">
    <property type="entry name" value="Galactose-binding domain-like"/>
    <property type="match status" value="1"/>
</dbReference>
<dbReference type="EMBL" id="NMUL01000022">
    <property type="protein sequence ID" value="OXM65620.1"/>
    <property type="molecule type" value="Genomic_DNA"/>
</dbReference>
<dbReference type="Proteomes" id="UP000215199">
    <property type="component" value="Unassembled WGS sequence"/>
</dbReference>
<feature type="domain" description="Carbohydrate esterase 2 N-terminal" evidence="1">
    <location>
        <begin position="331"/>
        <end position="411"/>
    </location>
</feature>
<dbReference type="SUPFAM" id="SSF51126">
    <property type="entry name" value="Pectin lyase-like"/>
    <property type="match status" value="1"/>
</dbReference>
<dbReference type="PANTHER" id="PTHR36453:SF1">
    <property type="entry name" value="RIGHT HANDED BETA HELIX DOMAIN-CONTAINING PROTEIN"/>
    <property type="match status" value="1"/>
</dbReference>
<dbReference type="InterPro" id="IPR040794">
    <property type="entry name" value="CE2_N"/>
</dbReference>
<dbReference type="Gene3D" id="2.160.20.10">
    <property type="entry name" value="Single-stranded right-handed beta-helix, Pectin lyase-like"/>
    <property type="match status" value="2"/>
</dbReference>
<reference evidence="3" key="1">
    <citation type="submission" date="2017-07" db="EMBL/GenBank/DDBJ databases">
        <title>Comparative genome mining reveals phylogenetic distribution patterns of secondary metabolites in Amycolatopsis.</title>
        <authorList>
            <person name="Adamek M."/>
            <person name="Alanjary M."/>
            <person name="Sales-Ortells H."/>
            <person name="Goodfellow M."/>
            <person name="Bull A.T."/>
            <person name="Kalinowski J."/>
            <person name="Ziemert N."/>
        </authorList>
    </citation>
    <scope>NUCLEOTIDE SEQUENCE [LARGE SCALE GENOMIC DNA]</scope>
    <source>
        <strain evidence="3">H5</strain>
    </source>
</reference>
<dbReference type="InterPro" id="IPR006626">
    <property type="entry name" value="PbH1"/>
</dbReference>
<gene>
    <name evidence="2" type="ORF">CF165_22230</name>
</gene>
<evidence type="ECO:0000259" key="1">
    <source>
        <dbReference type="Pfam" id="PF17996"/>
    </source>
</evidence>